<dbReference type="InterPro" id="IPR023382">
    <property type="entry name" value="MnmA-like_central_sf"/>
</dbReference>
<dbReference type="Proteomes" id="UP000671862">
    <property type="component" value="Chromosome"/>
</dbReference>
<dbReference type="GO" id="GO:0103016">
    <property type="term" value="F:tRNA-uridine 2-sulfurtransferase activity"/>
    <property type="evidence" value="ECO:0007669"/>
    <property type="project" value="UniProtKB-EC"/>
</dbReference>
<feature type="active site" description="Nucleophile" evidence="9">
    <location>
        <position position="104"/>
    </location>
</feature>
<keyword evidence="7" id="KW-1015">Disulfide bond</keyword>
<dbReference type="EMBL" id="CP071446">
    <property type="protein sequence ID" value="QTA38971.1"/>
    <property type="molecule type" value="Genomic_DNA"/>
</dbReference>
<feature type="active site" description="Cysteine persulfide intermediate" evidence="9">
    <location>
        <position position="196"/>
    </location>
</feature>
<keyword evidence="4 9" id="KW-0547">Nucleotide-binding</keyword>
<evidence type="ECO:0000256" key="7">
    <source>
        <dbReference type="ARBA" id="ARBA00023157"/>
    </source>
</evidence>
<evidence type="ECO:0000256" key="1">
    <source>
        <dbReference type="ARBA" id="ARBA00022555"/>
    </source>
</evidence>
<dbReference type="Gene3D" id="2.30.30.280">
    <property type="entry name" value="Adenine nucleotide alpha hydrolases-like domains"/>
    <property type="match status" value="1"/>
</dbReference>
<keyword evidence="3 9" id="KW-0819">tRNA processing</keyword>
<dbReference type="NCBIfam" id="NF001138">
    <property type="entry name" value="PRK00143.1"/>
    <property type="match status" value="1"/>
</dbReference>
<evidence type="ECO:0000259" key="10">
    <source>
        <dbReference type="Pfam" id="PF20258"/>
    </source>
</evidence>
<evidence type="ECO:0000313" key="12">
    <source>
        <dbReference type="EMBL" id="QTA38971.1"/>
    </source>
</evidence>
<evidence type="ECO:0000256" key="3">
    <source>
        <dbReference type="ARBA" id="ARBA00022694"/>
    </source>
</evidence>
<reference evidence="12 13" key="1">
    <citation type="submission" date="2021-03" db="EMBL/GenBank/DDBJ databases">
        <title>Thermosipho ferrireducens sp.nov., an anaerobic thermophilic iron-reducing bacterium isolated from a deep-sea hydrothermal sulfide deposits.</title>
        <authorList>
            <person name="Zeng X."/>
            <person name="Chen Y."/>
            <person name="Shao Z."/>
        </authorList>
    </citation>
    <scope>NUCLEOTIDE SEQUENCE [LARGE SCALE GENOMIC DNA]</scope>
    <source>
        <strain evidence="12 13">JL129W03</strain>
    </source>
</reference>
<comment type="similarity">
    <text evidence="9">Belongs to the MnmA/TRMU family.</text>
</comment>
<keyword evidence="9" id="KW-0963">Cytoplasm</keyword>
<dbReference type="HAMAP" id="MF_00144">
    <property type="entry name" value="tRNA_thiouridyl_MnmA"/>
    <property type="match status" value="1"/>
</dbReference>
<dbReference type="NCBIfam" id="TIGR00420">
    <property type="entry name" value="trmU"/>
    <property type="match status" value="1"/>
</dbReference>
<feature type="region of interest" description="Interaction with tRNA" evidence="9">
    <location>
        <begin position="146"/>
        <end position="148"/>
    </location>
</feature>
<dbReference type="Gene3D" id="2.40.30.10">
    <property type="entry name" value="Translation factors"/>
    <property type="match status" value="1"/>
</dbReference>
<keyword evidence="1 9" id="KW-0820">tRNA-binding</keyword>
<feature type="binding site" evidence="9">
    <location>
        <position position="128"/>
    </location>
    <ligand>
        <name>ATP</name>
        <dbReference type="ChEBI" id="CHEBI:30616"/>
    </ligand>
</feature>
<dbReference type="Pfam" id="PF20259">
    <property type="entry name" value="tRNA_Me_trans_M"/>
    <property type="match status" value="1"/>
</dbReference>
<keyword evidence="6 9" id="KW-0694">RNA-binding</keyword>
<name>A0ABX7SBN4_9BACT</name>
<feature type="site" description="Interaction with tRNA" evidence="9">
    <location>
        <position position="330"/>
    </location>
</feature>
<keyword evidence="13" id="KW-1185">Reference proteome</keyword>
<comment type="subcellular location">
    <subcellularLocation>
        <location evidence="9">Cytoplasm</location>
    </subcellularLocation>
</comment>
<keyword evidence="2 9" id="KW-0808">Transferase</keyword>
<evidence type="ECO:0000256" key="2">
    <source>
        <dbReference type="ARBA" id="ARBA00022679"/>
    </source>
</evidence>
<organism evidence="12 13">
    <name type="scientific">Thermosipho ferrireducens</name>
    <dbReference type="NCBI Taxonomy" id="2571116"/>
    <lineage>
        <taxon>Bacteria</taxon>
        <taxon>Thermotogati</taxon>
        <taxon>Thermotogota</taxon>
        <taxon>Thermotogae</taxon>
        <taxon>Thermotogales</taxon>
        <taxon>Fervidobacteriaceae</taxon>
        <taxon>Thermosipho</taxon>
    </lineage>
</organism>
<comment type="caution">
    <text evidence="9">Lacks conserved residue(s) required for the propagation of feature annotation.</text>
</comment>
<dbReference type="InterPro" id="IPR004506">
    <property type="entry name" value="MnmA-like"/>
</dbReference>
<dbReference type="Pfam" id="PF20258">
    <property type="entry name" value="tRNA_Me_trans_C"/>
    <property type="match status" value="1"/>
</dbReference>
<sequence length="354" mass="40224">MAKVGIGLSGGVDSAVALHLLLKEGHNVTAYHIKTVPDTLYLTKQIKHKVCCSPSDTFDAKKIAKHFNVEFKIVHLEKDFSNTVIKYFVKEYKNGRTPNPCFFCNDWIKFGVLFEKMLNDGMDYVASGHYARIINGKLYKAVSPDKDQSYFLASIKKEKLSKILLPNGIYTKEEIRKIAKSLNIHVHDKKESQDLCFIPDNDIFSFLEENKVTMRKGLIIDSHGNVLGTHKGIQNYTIGQRKIGVATGKKLYVKYKDPEKNLLIVASKEELYNTKFIVEHVNFLQNVSEHFEGYVKVRKKFKEVYCKVSIKNGKLYVNTEEPIFAITPGQIAVFYDNDNAVIAAGVIKEEGWNA</sequence>
<evidence type="ECO:0000256" key="8">
    <source>
        <dbReference type="ARBA" id="ARBA00051542"/>
    </source>
</evidence>
<dbReference type="InterPro" id="IPR014729">
    <property type="entry name" value="Rossmann-like_a/b/a_fold"/>
</dbReference>
<feature type="binding site" evidence="9">
    <location>
        <position position="33"/>
    </location>
    <ligand>
        <name>ATP</name>
        <dbReference type="ChEBI" id="CHEBI:30616"/>
    </ligand>
</feature>
<feature type="domain" description="tRNA-specific 2-thiouridylase MnmA-like C-terminal" evidence="10">
    <location>
        <begin position="274"/>
        <end position="339"/>
    </location>
</feature>
<gene>
    <name evidence="9 12" type="primary">mnmA</name>
    <name evidence="12" type="ORF">JYK00_09300</name>
</gene>
<evidence type="ECO:0000256" key="5">
    <source>
        <dbReference type="ARBA" id="ARBA00022840"/>
    </source>
</evidence>
<accession>A0ABX7SBN4</accession>
<dbReference type="EC" id="2.8.1.13" evidence="9"/>
<evidence type="ECO:0000256" key="9">
    <source>
        <dbReference type="HAMAP-Rule" id="MF_00144"/>
    </source>
</evidence>
<feature type="domain" description="tRNA-specific 2-thiouridylase MnmA-like central" evidence="11">
    <location>
        <begin position="210"/>
        <end position="266"/>
    </location>
</feature>
<dbReference type="PANTHER" id="PTHR11933:SF5">
    <property type="entry name" value="MITOCHONDRIAL TRNA-SPECIFIC 2-THIOURIDYLASE 1"/>
    <property type="match status" value="1"/>
</dbReference>
<proteinExistence type="inferred from homology"/>
<dbReference type="SUPFAM" id="SSF52402">
    <property type="entry name" value="Adenine nucleotide alpha hydrolases-like"/>
    <property type="match status" value="1"/>
</dbReference>
<keyword evidence="5 9" id="KW-0067">ATP-binding</keyword>
<evidence type="ECO:0000259" key="11">
    <source>
        <dbReference type="Pfam" id="PF20259"/>
    </source>
</evidence>
<dbReference type="InterPro" id="IPR046885">
    <property type="entry name" value="MnmA-like_C"/>
</dbReference>
<feature type="site" description="Interaction with tRNA" evidence="9">
    <location>
        <position position="129"/>
    </location>
</feature>
<protein>
    <recommendedName>
        <fullName evidence="9">tRNA-specific 2-thiouridylase MnmA</fullName>
        <ecNumber evidence="9">2.8.1.13</ecNumber>
    </recommendedName>
</protein>
<comment type="catalytic activity">
    <reaction evidence="8 9">
        <text>S-sulfanyl-L-cysteinyl-[protein] + uridine(34) in tRNA + AH2 + ATP = 2-thiouridine(34) in tRNA + L-cysteinyl-[protein] + A + AMP + diphosphate + H(+)</text>
        <dbReference type="Rhea" id="RHEA:47032"/>
        <dbReference type="Rhea" id="RHEA-COMP:10131"/>
        <dbReference type="Rhea" id="RHEA-COMP:11726"/>
        <dbReference type="Rhea" id="RHEA-COMP:11727"/>
        <dbReference type="Rhea" id="RHEA-COMP:11728"/>
        <dbReference type="ChEBI" id="CHEBI:13193"/>
        <dbReference type="ChEBI" id="CHEBI:15378"/>
        <dbReference type="ChEBI" id="CHEBI:17499"/>
        <dbReference type="ChEBI" id="CHEBI:29950"/>
        <dbReference type="ChEBI" id="CHEBI:30616"/>
        <dbReference type="ChEBI" id="CHEBI:33019"/>
        <dbReference type="ChEBI" id="CHEBI:61963"/>
        <dbReference type="ChEBI" id="CHEBI:65315"/>
        <dbReference type="ChEBI" id="CHEBI:87170"/>
        <dbReference type="ChEBI" id="CHEBI:456215"/>
        <dbReference type="EC" id="2.8.1.13"/>
    </reaction>
</comment>
<dbReference type="CDD" id="cd01998">
    <property type="entry name" value="MnmA_TRMU-like"/>
    <property type="match status" value="1"/>
</dbReference>
<dbReference type="InterPro" id="IPR046884">
    <property type="entry name" value="MnmA-like_central"/>
</dbReference>
<evidence type="ECO:0000256" key="6">
    <source>
        <dbReference type="ARBA" id="ARBA00022884"/>
    </source>
</evidence>
<dbReference type="Pfam" id="PF03054">
    <property type="entry name" value="tRNA_Me_trans"/>
    <property type="match status" value="1"/>
</dbReference>
<evidence type="ECO:0000256" key="4">
    <source>
        <dbReference type="ARBA" id="ARBA00022741"/>
    </source>
</evidence>
<dbReference type="Gene3D" id="3.40.50.620">
    <property type="entry name" value="HUPs"/>
    <property type="match status" value="1"/>
</dbReference>
<comment type="function">
    <text evidence="9">Catalyzes the 2-thiolation of uridine at the wobble position (U34) of tRNA, leading to the formation of s(2)U34.</text>
</comment>
<feature type="binding site" evidence="9">
    <location>
        <begin position="7"/>
        <end position="14"/>
    </location>
    <ligand>
        <name>ATP</name>
        <dbReference type="ChEBI" id="CHEBI:30616"/>
    </ligand>
</feature>
<dbReference type="PANTHER" id="PTHR11933">
    <property type="entry name" value="TRNA 5-METHYLAMINOMETHYL-2-THIOURIDYLATE -METHYLTRANSFERASE"/>
    <property type="match status" value="1"/>
</dbReference>
<evidence type="ECO:0000313" key="13">
    <source>
        <dbReference type="Proteomes" id="UP000671862"/>
    </source>
</evidence>